<evidence type="ECO:0000313" key="2">
    <source>
        <dbReference type="Proteomes" id="UP000254649"/>
    </source>
</evidence>
<proteinExistence type="predicted"/>
<name>A0A380TR04_9PAST</name>
<organism evidence="1 2">
    <name type="scientific">[Actinobacillus] rossii</name>
    <dbReference type="NCBI Taxonomy" id="123820"/>
    <lineage>
        <taxon>Bacteria</taxon>
        <taxon>Pseudomonadati</taxon>
        <taxon>Pseudomonadota</taxon>
        <taxon>Gammaproteobacteria</taxon>
        <taxon>Pasteurellales</taxon>
        <taxon>Pasteurellaceae</taxon>
    </lineage>
</organism>
<sequence>MEKIQTVEDYKARLRSFTYCDDLQALIEKIKSGEIQIPNLTPEQQAEIDRLISDLLNALPKKPKPPRP</sequence>
<dbReference type="EMBL" id="UFRQ01000003">
    <property type="protein sequence ID" value="SUT89643.1"/>
    <property type="molecule type" value="Genomic_DNA"/>
</dbReference>
<accession>A0A380TR04</accession>
<protein>
    <submittedName>
        <fullName evidence="1">Uncharacterized protein</fullName>
    </submittedName>
</protein>
<keyword evidence="2" id="KW-1185">Reference proteome</keyword>
<dbReference type="Proteomes" id="UP000254649">
    <property type="component" value="Unassembled WGS sequence"/>
</dbReference>
<reference evidence="1 2" key="1">
    <citation type="submission" date="2018-06" db="EMBL/GenBank/DDBJ databases">
        <authorList>
            <consortium name="Pathogen Informatics"/>
            <person name="Doyle S."/>
        </authorList>
    </citation>
    <scope>NUCLEOTIDE SEQUENCE [LARGE SCALE GENOMIC DNA]</scope>
    <source>
        <strain evidence="1 2">NCTC10801</strain>
    </source>
</reference>
<evidence type="ECO:0000313" key="1">
    <source>
        <dbReference type="EMBL" id="SUT89643.1"/>
    </source>
</evidence>
<gene>
    <name evidence="1" type="ORF">NCTC10801_01009</name>
</gene>
<dbReference type="AlphaFoldDB" id="A0A380TR04"/>